<dbReference type="Pfam" id="PF00069">
    <property type="entry name" value="Pkinase"/>
    <property type="match status" value="1"/>
</dbReference>
<dbReference type="GeneID" id="106171273"/>
<dbReference type="InterPro" id="IPR008271">
    <property type="entry name" value="Ser/Thr_kinase_AS"/>
</dbReference>
<dbReference type="SMART" id="SM00220">
    <property type="entry name" value="S_TKc"/>
    <property type="match status" value="1"/>
</dbReference>
<dbReference type="PROSITE" id="PS00108">
    <property type="entry name" value="PROTEIN_KINASE_ST"/>
    <property type="match status" value="1"/>
</dbReference>
<dbReference type="PROSITE" id="PS50011">
    <property type="entry name" value="PROTEIN_KINASE_DOM"/>
    <property type="match status" value="1"/>
</dbReference>
<dbReference type="SUPFAM" id="SSF56112">
    <property type="entry name" value="Protein kinase-like (PK-like)"/>
    <property type="match status" value="1"/>
</dbReference>
<dbReference type="GO" id="GO:0005524">
    <property type="term" value="F:ATP binding"/>
    <property type="evidence" value="ECO:0007669"/>
    <property type="project" value="InterPro"/>
</dbReference>
<dbReference type="RefSeq" id="XP_013407010.1">
    <property type="nucleotide sequence ID" value="XM_013551556.1"/>
</dbReference>
<evidence type="ECO:0000259" key="1">
    <source>
        <dbReference type="PROSITE" id="PS50011"/>
    </source>
</evidence>
<evidence type="ECO:0000313" key="3">
    <source>
        <dbReference type="RefSeq" id="XP_013407010.1"/>
    </source>
</evidence>
<dbReference type="GO" id="GO:0004674">
    <property type="term" value="F:protein serine/threonine kinase activity"/>
    <property type="evidence" value="ECO:0007669"/>
    <property type="project" value="TreeGrafter"/>
</dbReference>
<dbReference type="InterPro" id="IPR000719">
    <property type="entry name" value="Prot_kinase_dom"/>
</dbReference>
<accession>A0A1S3J9D0</accession>
<dbReference type="InterPro" id="IPR011009">
    <property type="entry name" value="Kinase-like_dom_sf"/>
</dbReference>
<feature type="domain" description="Protein kinase" evidence="1">
    <location>
        <begin position="1"/>
        <end position="272"/>
    </location>
</feature>
<sequence>MLPILGGGGFGAVYKFKNNLALKVPTSEAFARSIYREVAFMKRIDSKFILRLVHSFDLRPGFPVLLSELCPMDLEILREYWETFLDEVPLQMLKYIATCVCMAIGHLHQRNVAHFDIKTNNVLISVHGIPKLCDLGSVHPLNAAGESTHGVELMNFTLYKNMTPEVLRGGAASWRSDYYALGILLFELMEGRAEARMKILQGTIIYTDTERVFRDLIDRLVCWLCDYYVNNFPTDVVTSPILDIAQEVLAEEQLEMGPLTANSSVRNIVDKG</sequence>
<gene>
    <name evidence="3" type="primary">LOC106171273</name>
</gene>
<dbReference type="InterPro" id="IPR051681">
    <property type="entry name" value="Ser/Thr_Kinases-Pseudokinases"/>
</dbReference>
<name>A0A1S3J9D0_LINAN</name>
<dbReference type="KEGG" id="lak:106171273"/>
<keyword evidence="2" id="KW-1185">Reference proteome</keyword>
<proteinExistence type="predicted"/>
<reference evidence="3" key="1">
    <citation type="submission" date="2025-08" db="UniProtKB">
        <authorList>
            <consortium name="RefSeq"/>
        </authorList>
    </citation>
    <scope>IDENTIFICATION</scope>
    <source>
        <tissue evidence="3">Gonads</tissue>
    </source>
</reference>
<dbReference type="PANTHER" id="PTHR44329">
    <property type="entry name" value="SERINE/THREONINE-PROTEIN KINASE TNNI3K-RELATED"/>
    <property type="match status" value="1"/>
</dbReference>
<dbReference type="OrthoDB" id="1668230at2759"/>
<protein>
    <submittedName>
        <fullName evidence="3">Serine/threonine-protein kinase AtPK2/AtPK19-like</fullName>
    </submittedName>
</protein>
<dbReference type="AlphaFoldDB" id="A0A1S3J9D0"/>
<dbReference type="InParanoid" id="A0A1S3J9D0"/>
<organism evidence="2 3">
    <name type="scientific">Lingula anatina</name>
    <name type="common">Brachiopod</name>
    <name type="synonym">Lingula unguis</name>
    <dbReference type="NCBI Taxonomy" id="7574"/>
    <lineage>
        <taxon>Eukaryota</taxon>
        <taxon>Metazoa</taxon>
        <taxon>Spiralia</taxon>
        <taxon>Lophotrochozoa</taxon>
        <taxon>Brachiopoda</taxon>
        <taxon>Linguliformea</taxon>
        <taxon>Lingulata</taxon>
        <taxon>Lingulida</taxon>
        <taxon>Linguloidea</taxon>
        <taxon>Lingulidae</taxon>
        <taxon>Lingula</taxon>
    </lineage>
</organism>
<dbReference type="STRING" id="7574.A0A1S3J9D0"/>
<dbReference type="Gene3D" id="1.10.510.10">
    <property type="entry name" value="Transferase(Phosphotransferase) domain 1"/>
    <property type="match status" value="1"/>
</dbReference>
<dbReference type="Proteomes" id="UP000085678">
    <property type="component" value="Unplaced"/>
</dbReference>
<evidence type="ECO:0000313" key="2">
    <source>
        <dbReference type="Proteomes" id="UP000085678"/>
    </source>
</evidence>